<dbReference type="SMART" id="SM01349">
    <property type="entry name" value="TOG"/>
    <property type="match status" value="2"/>
</dbReference>
<feature type="repeat" description="HEAT" evidence="2">
    <location>
        <begin position="1144"/>
        <end position="1172"/>
    </location>
</feature>
<feature type="repeat" description="HEAT" evidence="2">
    <location>
        <begin position="629"/>
        <end position="666"/>
    </location>
</feature>
<dbReference type="GO" id="GO:0006886">
    <property type="term" value="P:intracellular protein transport"/>
    <property type="evidence" value="ECO:0007669"/>
    <property type="project" value="InterPro"/>
</dbReference>
<dbReference type="Pfam" id="PF13646">
    <property type="entry name" value="HEAT_2"/>
    <property type="match status" value="1"/>
</dbReference>
<evidence type="ECO:0000256" key="1">
    <source>
        <dbReference type="ARBA" id="ARBA00022737"/>
    </source>
</evidence>
<feature type="transmembrane region" description="Helical" evidence="3">
    <location>
        <begin position="200"/>
        <end position="222"/>
    </location>
</feature>
<dbReference type="SUPFAM" id="SSF48371">
    <property type="entry name" value="ARM repeat"/>
    <property type="match status" value="3"/>
</dbReference>
<comment type="caution">
    <text evidence="5">The sequence shown here is derived from an EMBL/GenBank/DDBJ whole genome shotgun (WGS) entry which is preliminary data.</text>
</comment>
<feature type="domain" description="TOG" evidence="4">
    <location>
        <begin position="773"/>
        <end position="1026"/>
    </location>
</feature>
<reference evidence="5" key="1">
    <citation type="submission" date="2023-03" db="EMBL/GenBank/DDBJ databases">
        <title>Massive genome expansion in bonnet fungi (Mycena s.s.) driven by repeated elements and novel gene families across ecological guilds.</title>
        <authorList>
            <consortium name="Lawrence Berkeley National Laboratory"/>
            <person name="Harder C.B."/>
            <person name="Miyauchi S."/>
            <person name="Viragh M."/>
            <person name="Kuo A."/>
            <person name="Thoen E."/>
            <person name="Andreopoulos B."/>
            <person name="Lu D."/>
            <person name="Skrede I."/>
            <person name="Drula E."/>
            <person name="Henrissat B."/>
            <person name="Morin E."/>
            <person name="Kohler A."/>
            <person name="Barry K."/>
            <person name="LaButti K."/>
            <person name="Morin E."/>
            <person name="Salamov A."/>
            <person name="Lipzen A."/>
            <person name="Mereny Z."/>
            <person name="Hegedus B."/>
            <person name="Baldrian P."/>
            <person name="Stursova M."/>
            <person name="Weitz H."/>
            <person name="Taylor A."/>
            <person name="Grigoriev I.V."/>
            <person name="Nagy L.G."/>
            <person name="Martin F."/>
            <person name="Kauserud H."/>
        </authorList>
    </citation>
    <scope>NUCLEOTIDE SEQUENCE</scope>
    <source>
        <strain evidence="5">CBHHK002</strain>
    </source>
</reference>
<dbReference type="Gene3D" id="1.25.10.10">
    <property type="entry name" value="Leucine-rich Repeat Variant"/>
    <property type="match status" value="6"/>
</dbReference>
<dbReference type="GO" id="GO:0005634">
    <property type="term" value="C:nucleus"/>
    <property type="evidence" value="ECO:0007669"/>
    <property type="project" value="TreeGrafter"/>
</dbReference>
<protein>
    <submittedName>
        <fullName evidence="5">Armadillo-type protein</fullName>
    </submittedName>
</protein>
<dbReference type="EMBL" id="JARIHO010000015">
    <property type="protein sequence ID" value="KAJ7349845.1"/>
    <property type="molecule type" value="Genomic_DNA"/>
</dbReference>
<dbReference type="Pfam" id="PF01602">
    <property type="entry name" value="Adaptin_N"/>
    <property type="match status" value="1"/>
</dbReference>
<gene>
    <name evidence="5" type="ORF">DFH08DRAFT_958792</name>
</gene>
<dbReference type="PROSITE" id="PS50077">
    <property type="entry name" value="HEAT_REPEAT"/>
    <property type="match status" value="2"/>
</dbReference>
<feature type="transmembrane region" description="Helical" evidence="3">
    <location>
        <begin position="167"/>
        <end position="188"/>
    </location>
</feature>
<evidence type="ECO:0000259" key="4">
    <source>
        <dbReference type="SMART" id="SM01349"/>
    </source>
</evidence>
<dbReference type="InterPro" id="IPR021133">
    <property type="entry name" value="HEAT_type_2"/>
</dbReference>
<evidence type="ECO:0000256" key="2">
    <source>
        <dbReference type="PROSITE-ProRule" id="PRU00103"/>
    </source>
</evidence>
<accession>A0AAD7A5B6</accession>
<dbReference type="InterPro" id="IPR045338">
    <property type="entry name" value="DUF6535"/>
</dbReference>
<feature type="domain" description="TOG" evidence="4">
    <location>
        <begin position="1134"/>
        <end position="1366"/>
    </location>
</feature>
<sequence>MSANIPDDIKPAKEAIERSQAAEIARFAPSTDLWSLYLQEANERAKARFDMWNGSLGAFLLFAGLFAGVVSSFVIDSRAGLQPTPSVSLPSNSSNTNSPGTKVPVSTLAINFLWFTSLTFTLISALAAVLAQTWIVKFSLVPTQGFKGAMERWIHDDKAEQWHLHTAIAWITVLIQLALFLFLAGFAVQAVADHKSLGWTILSFVGATLVLYIGITVLPWFYPTTPFRTPFSELGTHNQNMFFSDASNVTPATKAKNRTRDMWKFIQSIWTNLGKTPDEAEVRLGICWSVLKNSSKNVSIHAAVLELSKKRITPEQSRQLVELGLPDELSYRLAHLPAGQEKAVVERMKDYLHVVMWMVDDCDKDVAQGFSPLLDCDDALLLTLDALPPVCRALAFAIRVHLLVNTSNHKKNHGTDWTAMIDSLEPDFALDVFRAAIRGLGIVNSDDDDVKPELAHLRQDCAHKISTAIIGQAQSIVDCTSFYDEDVRLAAIRTLQELAKHERFQVIIQHNMSEILRLVSDGDSSVCAAAIDFVSELAGNVSFQSAMNRNIPAFITDSFKSEAWFSDASICSSSYTRVLGQSYDKGIQNAFRDMPNWLSDPDEDVRQTAVQIVSLAAAKAKFSDTIKNAIPKIAKMFQDEDEDVRVAALNTCSELVKVQQAPLKEAISRAIPDVLLALKGSSRTQIAALDTLSTLSETDDLTTAIPTIAKLFKAEGEDATQPDVRVAALGTCSEIAKRRRAALQNAIKKIMPEILAALNSSSGWETQVAALKTISTLAESEGLCETLDDHVLDRIFAGLSDNDSDVRIQVLDTMTILASKERLHDKIKTTVRNMLPLLEDRRWTVREKALDTFAVFAQHGIFLASDDEITSHIISTLSEGDNDISTRVLNILSIAAKEGVAPVIHPEMSLVTNSLSHQNWRVRVAGLQVLESLADAIINLLDGPDEDSRVVMLQTVCSLANTEKFCTKDVFVEAIRHILPLLLSNRNAAVRMAALQIVPVISKHGKPIHCCTLTALLLKVTARKEDLAGTVEEVDEIFRTEVLKTLSDLAKNETFRGKIDIGLSESYALATKDGSWPARVAFLKLMSVLGASAKDALKSTVKQMMPDINDTLHDNENNEVRMAGVKLLSISVIKEISPSELNSLVPTLVTLLSDSEEEVRITALQTVSDLAKQDVFREAINGTLPALLEALKREEPNTRVAALRTCAALAQDAIFCDIVHRAAPKITACVKDDPDDDVQVAAMVTLSQLSREEAFRLAVSEAAPHVMSQLGNSYWSVRLEALRTLSIFAENDAFGDIMNGFFPRIVECLKDSDDDVRAEASKMLLSLVQHSVYRDSILGALQASGISPLLDLTSDHFRHVRMAVLPLILKVVELDTFPEAAAVVMSTIINLLTDDDEEMRIAALEAIRVLVEQGVSYAKELTPEIPKLTQLLKTDDSESRALTTVLLTLSAMVTQVFKDTKETKFWDAAAKVFLALASTGGGPNDKMHKISSPTVLEFVESADLDVRLLAIRVAGSFNVLDPGDDEKLHAATQKAWREVLTDIKSTSPSVIASEKLSELADYVDVFVDQQFTDVIPLITAALKDEREGIALSYLRAMLKLAADC</sequence>
<dbReference type="GO" id="GO:0030117">
    <property type="term" value="C:membrane coat"/>
    <property type="evidence" value="ECO:0007669"/>
    <property type="project" value="InterPro"/>
</dbReference>
<dbReference type="InterPro" id="IPR016024">
    <property type="entry name" value="ARM-type_fold"/>
</dbReference>
<dbReference type="InterPro" id="IPR051023">
    <property type="entry name" value="PP2A_Regulatory_Subunit_A"/>
</dbReference>
<dbReference type="InterPro" id="IPR002553">
    <property type="entry name" value="Clathrin/coatomer_adapt-like_N"/>
</dbReference>
<dbReference type="Pfam" id="PF20153">
    <property type="entry name" value="DUF6535"/>
    <property type="match status" value="1"/>
</dbReference>
<evidence type="ECO:0000313" key="6">
    <source>
        <dbReference type="Proteomes" id="UP001218218"/>
    </source>
</evidence>
<dbReference type="PANTHER" id="PTHR10648:SF4">
    <property type="entry name" value="PROTEIN PHOSPHATASE 2 (FORMERLY 2A), REGULATORY SUBUNIT A, BETA ISOFORM-RELATED"/>
    <property type="match status" value="1"/>
</dbReference>
<keyword evidence="6" id="KW-1185">Reference proteome</keyword>
<dbReference type="InterPro" id="IPR034085">
    <property type="entry name" value="TOG"/>
</dbReference>
<feature type="transmembrane region" description="Helical" evidence="3">
    <location>
        <begin position="112"/>
        <end position="135"/>
    </location>
</feature>
<dbReference type="PANTHER" id="PTHR10648">
    <property type="entry name" value="SERINE/THREONINE-PROTEIN PHOSPHATASE PP2A 65 KDA REGULATORY SUBUNIT"/>
    <property type="match status" value="1"/>
</dbReference>
<dbReference type="GO" id="GO:0005829">
    <property type="term" value="C:cytosol"/>
    <property type="evidence" value="ECO:0007669"/>
    <property type="project" value="TreeGrafter"/>
</dbReference>
<organism evidence="5 6">
    <name type="scientific">Mycena albidolilacea</name>
    <dbReference type="NCBI Taxonomy" id="1033008"/>
    <lineage>
        <taxon>Eukaryota</taxon>
        <taxon>Fungi</taxon>
        <taxon>Dikarya</taxon>
        <taxon>Basidiomycota</taxon>
        <taxon>Agaricomycotina</taxon>
        <taxon>Agaricomycetes</taxon>
        <taxon>Agaricomycetidae</taxon>
        <taxon>Agaricales</taxon>
        <taxon>Marasmiineae</taxon>
        <taxon>Mycenaceae</taxon>
        <taxon>Mycena</taxon>
    </lineage>
</organism>
<evidence type="ECO:0000256" key="3">
    <source>
        <dbReference type="SAM" id="Phobius"/>
    </source>
</evidence>
<name>A0AAD7A5B6_9AGAR</name>
<keyword evidence="3" id="KW-0812">Transmembrane</keyword>
<evidence type="ECO:0000313" key="5">
    <source>
        <dbReference type="EMBL" id="KAJ7349845.1"/>
    </source>
</evidence>
<keyword evidence="1" id="KW-0677">Repeat</keyword>
<dbReference type="InterPro" id="IPR011989">
    <property type="entry name" value="ARM-like"/>
</dbReference>
<dbReference type="GO" id="GO:0019888">
    <property type="term" value="F:protein phosphatase regulator activity"/>
    <property type="evidence" value="ECO:0007669"/>
    <property type="project" value="TreeGrafter"/>
</dbReference>
<dbReference type="Proteomes" id="UP001218218">
    <property type="component" value="Unassembled WGS sequence"/>
</dbReference>
<feature type="transmembrane region" description="Helical" evidence="3">
    <location>
        <begin position="56"/>
        <end position="75"/>
    </location>
</feature>
<keyword evidence="3" id="KW-1133">Transmembrane helix</keyword>
<dbReference type="GO" id="GO:0000159">
    <property type="term" value="C:protein phosphatase type 2A complex"/>
    <property type="evidence" value="ECO:0007669"/>
    <property type="project" value="TreeGrafter"/>
</dbReference>
<keyword evidence="3" id="KW-0472">Membrane</keyword>
<dbReference type="GO" id="GO:0016192">
    <property type="term" value="P:vesicle-mediated transport"/>
    <property type="evidence" value="ECO:0007669"/>
    <property type="project" value="InterPro"/>
</dbReference>
<proteinExistence type="predicted"/>